<dbReference type="Proteomes" id="UP001254770">
    <property type="component" value="Unassembled WGS sequence"/>
</dbReference>
<dbReference type="GeneID" id="69567809"/>
<dbReference type="EMBL" id="JARPXL010000082">
    <property type="protein sequence ID" value="MDT2546928.1"/>
    <property type="molecule type" value="Genomic_DNA"/>
</dbReference>
<evidence type="ECO:0000313" key="2">
    <source>
        <dbReference type="Proteomes" id="UP001254770"/>
    </source>
</evidence>
<name>A0AAW8TJH5_9ENTE</name>
<gene>
    <name evidence="1" type="ORF">P7D69_21620</name>
</gene>
<sequence>MLDMKIFDYRITSDSRQVILSKALRNEDGELYERKTPKGEMEEARSVIGYYSNVSKALIGLQRDYVLHGDKPINDIKTYKEELETITKACEDRLNMGEPFN</sequence>
<accession>A0AAW8TJH5</accession>
<reference evidence="1" key="1">
    <citation type="submission" date="2023-03" db="EMBL/GenBank/DDBJ databases">
        <authorList>
            <person name="Shen W."/>
            <person name="Cai J."/>
        </authorList>
    </citation>
    <scope>NUCLEOTIDE SEQUENCE</scope>
    <source>
        <strain evidence="1">Y15</strain>
    </source>
</reference>
<evidence type="ECO:0000313" key="1">
    <source>
        <dbReference type="EMBL" id="MDT2546928.1"/>
    </source>
</evidence>
<protein>
    <recommendedName>
        <fullName evidence="3">DUF5405 domain-containing protein</fullName>
    </recommendedName>
</protein>
<dbReference type="AlphaFoldDB" id="A0AAW8TJH5"/>
<proteinExistence type="predicted"/>
<comment type="caution">
    <text evidence="1">The sequence shown here is derived from an EMBL/GenBank/DDBJ whole genome shotgun (WGS) entry which is preliminary data.</text>
</comment>
<dbReference type="RefSeq" id="WP_048719862.1">
    <property type="nucleotide sequence ID" value="NZ_BTSP01000038.1"/>
</dbReference>
<evidence type="ECO:0008006" key="3">
    <source>
        <dbReference type="Google" id="ProtNLM"/>
    </source>
</evidence>
<organism evidence="1 2">
    <name type="scientific">Enterococcus raffinosus</name>
    <dbReference type="NCBI Taxonomy" id="71452"/>
    <lineage>
        <taxon>Bacteria</taxon>
        <taxon>Bacillati</taxon>
        <taxon>Bacillota</taxon>
        <taxon>Bacilli</taxon>
        <taxon>Lactobacillales</taxon>
        <taxon>Enterococcaceae</taxon>
        <taxon>Enterococcus</taxon>
    </lineage>
</organism>